<dbReference type="InterPro" id="IPR001734">
    <property type="entry name" value="Na/solute_symporter"/>
</dbReference>
<proteinExistence type="inferred from homology"/>
<dbReference type="Proteomes" id="UP000648239">
    <property type="component" value="Unassembled WGS sequence"/>
</dbReference>
<organism evidence="7 8">
    <name type="scientific">Candidatus Polarisedimenticola svalbardensis</name>
    <dbReference type="NCBI Taxonomy" id="2886004"/>
    <lineage>
        <taxon>Bacteria</taxon>
        <taxon>Pseudomonadati</taxon>
        <taxon>Acidobacteriota</taxon>
        <taxon>Candidatus Polarisedimenticolia</taxon>
        <taxon>Candidatus Polarisedimenticolales</taxon>
        <taxon>Candidatus Polarisedimenticolaceae</taxon>
        <taxon>Candidatus Polarisedimenticola</taxon>
    </lineage>
</organism>
<comment type="similarity">
    <text evidence="2">Belongs to the sodium:solute symporter (SSF) (TC 2.A.21) family.</text>
</comment>
<comment type="caution">
    <text evidence="7">The sequence shown here is derived from an EMBL/GenBank/DDBJ whole genome shotgun (WGS) entry which is preliminary data.</text>
</comment>
<evidence type="ECO:0000313" key="8">
    <source>
        <dbReference type="Proteomes" id="UP000648239"/>
    </source>
</evidence>
<dbReference type="EMBL" id="JACXWD010000035">
    <property type="protein sequence ID" value="MBD3868559.1"/>
    <property type="molecule type" value="Genomic_DNA"/>
</dbReference>
<evidence type="ECO:0000256" key="2">
    <source>
        <dbReference type="ARBA" id="ARBA00006434"/>
    </source>
</evidence>
<feature type="transmembrane region" description="Helical" evidence="6">
    <location>
        <begin position="189"/>
        <end position="208"/>
    </location>
</feature>
<evidence type="ECO:0000256" key="5">
    <source>
        <dbReference type="ARBA" id="ARBA00023136"/>
    </source>
</evidence>
<evidence type="ECO:0000256" key="3">
    <source>
        <dbReference type="ARBA" id="ARBA00022692"/>
    </source>
</evidence>
<dbReference type="GO" id="GO:0022857">
    <property type="term" value="F:transmembrane transporter activity"/>
    <property type="evidence" value="ECO:0007669"/>
    <property type="project" value="InterPro"/>
</dbReference>
<dbReference type="PROSITE" id="PS50283">
    <property type="entry name" value="NA_SOLUT_SYMP_3"/>
    <property type="match status" value="1"/>
</dbReference>
<evidence type="ECO:0008006" key="9">
    <source>
        <dbReference type="Google" id="ProtNLM"/>
    </source>
</evidence>
<comment type="subcellular location">
    <subcellularLocation>
        <location evidence="1">Membrane</location>
        <topology evidence="1">Multi-pass membrane protein</topology>
    </subcellularLocation>
</comment>
<reference evidence="7 8" key="1">
    <citation type="submission" date="2020-08" db="EMBL/GenBank/DDBJ databases">
        <title>Acidobacteriota in marine sediments use diverse sulfur dissimilation pathways.</title>
        <authorList>
            <person name="Wasmund K."/>
        </authorList>
    </citation>
    <scope>NUCLEOTIDE SEQUENCE [LARGE SCALE GENOMIC DNA]</scope>
    <source>
        <strain evidence="7">MAG AM4</strain>
    </source>
</reference>
<dbReference type="AlphaFoldDB" id="A0A8J6Y5J2"/>
<feature type="transmembrane region" description="Helical" evidence="6">
    <location>
        <begin position="122"/>
        <end position="143"/>
    </location>
</feature>
<evidence type="ECO:0000256" key="4">
    <source>
        <dbReference type="ARBA" id="ARBA00022989"/>
    </source>
</evidence>
<feature type="transmembrane region" description="Helical" evidence="6">
    <location>
        <begin position="37"/>
        <end position="57"/>
    </location>
</feature>
<feature type="transmembrane region" description="Helical" evidence="6">
    <location>
        <begin position="92"/>
        <end position="110"/>
    </location>
</feature>
<name>A0A8J6Y5J2_9BACT</name>
<dbReference type="Gene3D" id="1.20.1730.10">
    <property type="entry name" value="Sodium/glucose cotransporter"/>
    <property type="match status" value="1"/>
</dbReference>
<accession>A0A8J6Y5J2</accession>
<dbReference type="GO" id="GO:0016020">
    <property type="term" value="C:membrane"/>
    <property type="evidence" value="ECO:0007669"/>
    <property type="project" value="UniProtKB-SubCell"/>
</dbReference>
<evidence type="ECO:0000256" key="6">
    <source>
        <dbReference type="SAM" id="Phobius"/>
    </source>
</evidence>
<feature type="transmembrane region" description="Helical" evidence="6">
    <location>
        <begin position="150"/>
        <end position="169"/>
    </location>
</feature>
<keyword evidence="3 6" id="KW-0812">Transmembrane</keyword>
<gene>
    <name evidence="7" type="ORF">IFK94_10590</name>
</gene>
<keyword evidence="4 6" id="KW-1133">Transmembrane helix</keyword>
<evidence type="ECO:0000313" key="7">
    <source>
        <dbReference type="EMBL" id="MBD3868559.1"/>
    </source>
</evidence>
<dbReference type="InterPro" id="IPR038377">
    <property type="entry name" value="Na/Glc_symporter_sf"/>
</dbReference>
<evidence type="ECO:0000256" key="1">
    <source>
        <dbReference type="ARBA" id="ARBA00004141"/>
    </source>
</evidence>
<keyword evidence="5 6" id="KW-0472">Membrane</keyword>
<protein>
    <recommendedName>
        <fullName evidence="9">Sodium:solute symporter family protein</fullName>
    </recommendedName>
</protein>
<sequence>MVVVAGLYARLSFPDLVVDGVAVAPDSVIATYLVTRFSWYVGVVVFLGLIAAGMSTLEGLIQSMSITVTNDLVGNVHDWVTGRPLPERTMFIMNRFVIAGLAVVSFGLAYRQLVAPNLSVALFAQWGVYAYFAAAFVPVLFGTFLKNTPLIAVAGAAVTAVIVHFGLYYTGQHYFPYFMDVAVKNPGLSAAIGIQAALVVGGMLHLMFSGRKPVAG</sequence>